<dbReference type="Proteomes" id="UP000683559">
    <property type="component" value="Chromosome"/>
</dbReference>
<evidence type="ECO:0000313" key="5">
    <source>
        <dbReference type="Proteomes" id="UP000683559"/>
    </source>
</evidence>
<evidence type="ECO:0000259" key="3">
    <source>
        <dbReference type="Pfam" id="PF07589"/>
    </source>
</evidence>
<name>A0ABX8LK40_9BACT</name>
<feature type="chain" id="PRO_5045108816" evidence="2">
    <location>
        <begin position="28"/>
        <end position="247"/>
    </location>
</feature>
<dbReference type="RefSeq" id="WP_217288958.1">
    <property type="nucleotide sequence ID" value="NZ_CP077683.1"/>
</dbReference>
<proteinExistence type="predicted"/>
<keyword evidence="2" id="KW-0732">Signal</keyword>
<dbReference type="Pfam" id="PF07589">
    <property type="entry name" value="PEP-CTERM"/>
    <property type="match status" value="1"/>
</dbReference>
<dbReference type="EMBL" id="CP077683">
    <property type="protein sequence ID" value="QXE92406.1"/>
    <property type="molecule type" value="Genomic_DNA"/>
</dbReference>
<feature type="domain" description="Ice-binding protein C-terminal" evidence="3">
    <location>
        <begin position="216"/>
        <end position="238"/>
    </location>
</feature>
<gene>
    <name evidence="4" type="ORF">KP001_07750</name>
</gene>
<sequence>MKSLFFGFLFFGLMTALVKPAAALVYADTDAYYSIGDVSVTLPNGALVTRWDSGWDDPNCEWVSAAGLGVADLGLVPQWSTDLHLSGTVGANTYKNGADMVWFSVKGGESGTITFNMPYTLHAELVGWPEWAENTASAYALADISFSYYTYTRPYGARSPDVWLREYDMIAVPSATPGQNSMVSGVLSLSIPYDATLGYTTYGYFSDSVGMSIPEPVPEPSTILFFGAGLGALALWRKKQKQQLAVR</sequence>
<keyword evidence="1" id="KW-1133">Transmembrane helix</keyword>
<dbReference type="NCBIfam" id="TIGR02595">
    <property type="entry name" value="PEP_CTERM"/>
    <property type="match status" value="1"/>
</dbReference>
<protein>
    <submittedName>
        <fullName evidence="4">PEP-CTERM sorting domain-containing protein</fullName>
    </submittedName>
</protein>
<organism evidence="4 5">
    <name type="scientific">Geomonas subterranea</name>
    <dbReference type="NCBI Taxonomy" id="2847989"/>
    <lineage>
        <taxon>Bacteria</taxon>
        <taxon>Pseudomonadati</taxon>
        <taxon>Thermodesulfobacteriota</taxon>
        <taxon>Desulfuromonadia</taxon>
        <taxon>Geobacterales</taxon>
        <taxon>Geobacteraceae</taxon>
        <taxon>Geomonas</taxon>
    </lineage>
</organism>
<accession>A0ABX8LK40</accession>
<dbReference type="InterPro" id="IPR013424">
    <property type="entry name" value="Ice-binding_C"/>
</dbReference>
<keyword evidence="1" id="KW-0472">Membrane</keyword>
<evidence type="ECO:0000256" key="1">
    <source>
        <dbReference type="SAM" id="Phobius"/>
    </source>
</evidence>
<keyword evidence="1" id="KW-0812">Transmembrane</keyword>
<evidence type="ECO:0000256" key="2">
    <source>
        <dbReference type="SAM" id="SignalP"/>
    </source>
</evidence>
<feature type="transmembrane region" description="Helical" evidence="1">
    <location>
        <begin position="221"/>
        <end position="237"/>
    </location>
</feature>
<feature type="signal peptide" evidence="2">
    <location>
        <begin position="1"/>
        <end position="27"/>
    </location>
</feature>
<reference evidence="4 5" key="1">
    <citation type="submission" date="2021-06" db="EMBL/GenBank/DDBJ databases">
        <title>Gemonas diversity in paddy soil.</title>
        <authorList>
            <person name="Liu G."/>
        </authorList>
    </citation>
    <scope>NUCLEOTIDE SEQUENCE [LARGE SCALE GENOMIC DNA]</scope>
    <source>
        <strain evidence="4 5">RG2</strain>
    </source>
</reference>
<evidence type="ECO:0000313" key="4">
    <source>
        <dbReference type="EMBL" id="QXE92406.1"/>
    </source>
</evidence>
<keyword evidence="5" id="KW-1185">Reference proteome</keyword>